<keyword evidence="2" id="KW-1185">Reference proteome</keyword>
<accession>A0A1Y1Y6V9</accession>
<evidence type="ECO:0000313" key="2">
    <source>
        <dbReference type="Proteomes" id="UP000193144"/>
    </source>
</evidence>
<comment type="caution">
    <text evidence="1">The sequence shown here is derived from an EMBL/GenBank/DDBJ whole genome shotgun (WGS) entry which is preliminary data.</text>
</comment>
<dbReference type="Proteomes" id="UP000193144">
    <property type="component" value="Unassembled WGS sequence"/>
</dbReference>
<sequence length="150" mass="16163">MICIYAVTTVHISLKRPCLPTQINHAAGSTAVIGVGRALAAAVVDWIGETGERWGNVEGRMVKSVNEILTVLDRRTQALLYFLLGIHISCDNTRSASPGQTLVANQNLIPNTDLTAPPIHSKTGSDCLSHHQLSCIYEQIPEGCMTLGRS</sequence>
<reference evidence="1 2" key="1">
    <citation type="submission" date="2016-07" db="EMBL/GenBank/DDBJ databases">
        <title>Pervasive Adenine N6-methylation of Active Genes in Fungi.</title>
        <authorList>
            <consortium name="DOE Joint Genome Institute"/>
            <person name="Mondo S.J."/>
            <person name="Dannebaum R.O."/>
            <person name="Kuo R.C."/>
            <person name="Labutti K."/>
            <person name="Haridas S."/>
            <person name="Kuo A."/>
            <person name="Salamov A."/>
            <person name="Ahrendt S.R."/>
            <person name="Lipzen A."/>
            <person name="Sullivan W."/>
            <person name="Andreopoulos W.B."/>
            <person name="Clum A."/>
            <person name="Lindquist E."/>
            <person name="Daum C."/>
            <person name="Ramamoorthy G.K."/>
            <person name="Gryganskyi A."/>
            <person name="Culley D."/>
            <person name="Magnuson J.K."/>
            <person name="James T.Y."/>
            <person name="O'Malley M.A."/>
            <person name="Stajich J.E."/>
            <person name="Spatafora J.W."/>
            <person name="Visel A."/>
            <person name="Grigoriev I.V."/>
        </authorList>
    </citation>
    <scope>NUCLEOTIDE SEQUENCE [LARGE SCALE GENOMIC DNA]</scope>
    <source>
        <strain evidence="1 2">CBS 115471</strain>
    </source>
</reference>
<evidence type="ECO:0000313" key="1">
    <source>
        <dbReference type="EMBL" id="ORX93718.1"/>
    </source>
</evidence>
<organism evidence="1 2">
    <name type="scientific">Clohesyomyces aquaticus</name>
    <dbReference type="NCBI Taxonomy" id="1231657"/>
    <lineage>
        <taxon>Eukaryota</taxon>
        <taxon>Fungi</taxon>
        <taxon>Dikarya</taxon>
        <taxon>Ascomycota</taxon>
        <taxon>Pezizomycotina</taxon>
        <taxon>Dothideomycetes</taxon>
        <taxon>Pleosporomycetidae</taxon>
        <taxon>Pleosporales</taxon>
        <taxon>Lindgomycetaceae</taxon>
        <taxon>Clohesyomyces</taxon>
    </lineage>
</organism>
<name>A0A1Y1Y6V9_9PLEO</name>
<dbReference type="EMBL" id="MCFA01000330">
    <property type="protein sequence ID" value="ORX93718.1"/>
    <property type="molecule type" value="Genomic_DNA"/>
</dbReference>
<protein>
    <submittedName>
        <fullName evidence="1">Uncharacterized protein</fullName>
    </submittedName>
</protein>
<proteinExistence type="predicted"/>
<dbReference type="AlphaFoldDB" id="A0A1Y1Y6V9"/>
<gene>
    <name evidence="1" type="ORF">BCR34DRAFT_234965</name>
</gene>